<keyword evidence="4" id="KW-1185">Reference proteome</keyword>
<evidence type="ECO:0000313" key="4">
    <source>
        <dbReference type="Proteomes" id="UP000054735"/>
    </source>
</evidence>
<keyword evidence="1" id="KW-0812">Transmembrane</keyword>
<reference evidence="3 5" key="2">
    <citation type="submission" date="2018-06" db="EMBL/GenBank/DDBJ databases">
        <authorList>
            <consortium name="Pathogen Informatics"/>
            <person name="Doyle S."/>
        </authorList>
    </citation>
    <scope>NUCLEOTIDE SEQUENCE [LARGE SCALE GENOMIC DNA]</scope>
    <source>
        <strain evidence="3 5">NCTC12437</strain>
    </source>
</reference>
<gene>
    <name evidence="2" type="ORF">Lbir_2981</name>
    <name evidence="3" type="ORF">NCTC12437_00672</name>
</gene>
<keyword evidence="1" id="KW-0472">Membrane</keyword>
<evidence type="ECO:0000313" key="2">
    <source>
        <dbReference type="EMBL" id="KTC68379.1"/>
    </source>
</evidence>
<protein>
    <submittedName>
        <fullName evidence="3">Uncharacterized protein</fullName>
    </submittedName>
</protein>
<organism evidence="3 5">
    <name type="scientific">Legionella birminghamensis</name>
    <dbReference type="NCBI Taxonomy" id="28083"/>
    <lineage>
        <taxon>Bacteria</taxon>
        <taxon>Pseudomonadati</taxon>
        <taxon>Pseudomonadota</taxon>
        <taxon>Gammaproteobacteria</taxon>
        <taxon>Legionellales</taxon>
        <taxon>Legionellaceae</taxon>
        <taxon>Legionella</taxon>
    </lineage>
</organism>
<dbReference type="AlphaFoldDB" id="A0A378I818"/>
<dbReference type="OrthoDB" id="5648187at2"/>
<keyword evidence="1" id="KW-1133">Transmembrane helix</keyword>
<dbReference type="STRING" id="28083.Lbir_2981"/>
<evidence type="ECO:0000313" key="5">
    <source>
        <dbReference type="Proteomes" id="UP000255066"/>
    </source>
</evidence>
<dbReference type="Proteomes" id="UP000054735">
    <property type="component" value="Unassembled WGS sequence"/>
</dbReference>
<sequence>MTKEKKESDDSGVIGILSLGSEPYCTADQCFAAQPQTFSSTVVIPAVPSWLGGIGNSTQIEQWFNLIPSEWVDLLSEAAQQGFLVSGLLTLTQQACTDFLKTKHLHPDQIYLINQGLRALLLVMLGTSVPAAIATPLASYVLHKCFGFSQQSSNYLTTGVLVGLNLLNSSELLESGATIISSVAGSIAGSQAARYGYKLARDAFFSYTAAKDTPDDSCQSPSLRMQ</sequence>
<feature type="transmembrane region" description="Helical" evidence="1">
    <location>
        <begin position="119"/>
        <end position="142"/>
    </location>
</feature>
<name>A0A378I818_9GAMM</name>
<reference evidence="2 4" key="1">
    <citation type="submission" date="2015-11" db="EMBL/GenBank/DDBJ databases">
        <title>Genomic analysis of 38 Legionella species identifies large and diverse effector repertoires.</title>
        <authorList>
            <person name="Burstein D."/>
            <person name="Amaro F."/>
            <person name="Zusman T."/>
            <person name="Lifshitz Z."/>
            <person name="Cohen O."/>
            <person name="Gilbert J.A."/>
            <person name="Pupko T."/>
            <person name="Shuman H.A."/>
            <person name="Segal G."/>
        </authorList>
    </citation>
    <scope>NUCLEOTIDE SEQUENCE [LARGE SCALE GENOMIC DNA]</scope>
    <source>
        <strain evidence="2 4">CDC#1407-AL-14</strain>
    </source>
</reference>
<accession>A0A378I818</accession>
<dbReference type="EMBL" id="UGNW01000001">
    <property type="protein sequence ID" value="STX30905.1"/>
    <property type="molecule type" value="Genomic_DNA"/>
</dbReference>
<evidence type="ECO:0000313" key="3">
    <source>
        <dbReference type="EMBL" id="STX30905.1"/>
    </source>
</evidence>
<dbReference type="EMBL" id="LNXT01000048">
    <property type="protein sequence ID" value="KTC68379.1"/>
    <property type="molecule type" value="Genomic_DNA"/>
</dbReference>
<proteinExistence type="predicted"/>
<dbReference type="Proteomes" id="UP000255066">
    <property type="component" value="Unassembled WGS sequence"/>
</dbReference>
<dbReference type="RefSeq" id="WP_058524946.1">
    <property type="nucleotide sequence ID" value="NZ_CAAAHV010000010.1"/>
</dbReference>
<evidence type="ECO:0000256" key="1">
    <source>
        <dbReference type="SAM" id="Phobius"/>
    </source>
</evidence>